<sequence>MRSFTKLLAATASVATAQSIFKPLRPPALPLAVRSPYMSTWQQAGSDGGNGGYLAGEWPTFWAGQITGWSGFIRVDNVSYTWFGAADQNNLYADQTGYEYTSTKSIFTMNAAGLVDMTITFTSPVVPDDLLRASLPYSYMNVDVKSADGHQHDVQLYTDITAEWVSGDRSATAQWDYDVIQGAAQPKLNTPTTTQAPTTTYPDGPFGTETTYKGVDGVDHPFRPSQVSSNPHFRPTNFFPPGSAHPTGSANEHHRRQAGGGIAYHEVYRQQQLNFSETNQQADWGYWYYATSNVAGLTHQSGSDFNVRNQFLNNGVLANTEDTNYRAISDAYPVFGYANSLGQVGTSTVSTLFQLSLHQHDCIQYEGASGNQSLPCMWTSYFDTNTAAVDFYYNDYAKGSSLASTFDDKVKSDSVAAGGDDYSALTALAARQAFGALEFTNTPDAPYVFLKEISSDGNIQTVDVIFPFHPMAIYLNPTMLKYMLDPLFINQEAGFWPYAFSIHDLGTSFPNATGHNDGNAEQQPLEECGDMIIMTLAYAQRTNDNAYLSQHYGILKQWVEYLVEEALIPDSQISTDDFAGALVNQTNLALKGIIGIEAMAQIANRTGHPDDGANYTAIAHNYICQWEKLGVNYNTTYPRTTLNYGNLTSHGLLYNLYADAELGLELVPRNVYDIQSSFYPTVFNQYGPPLDTRHTYTKADWELWCAAIASTSTKTQFIDTVAKWLNETPTNFAFTDWYETITGDYPTAGMFIARPAVGGMYSLLALEGAPTSGYVTPS</sequence>
<evidence type="ECO:0000259" key="2">
    <source>
        <dbReference type="Pfam" id="PF17168"/>
    </source>
</evidence>
<evidence type="ECO:0000313" key="4">
    <source>
        <dbReference type="Proteomes" id="UP001274830"/>
    </source>
</evidence>
<dbReference type="PANTHER" id="PTHR31987">
    <property type="entry name" value="GLUTAMINASE A-RELATED"/>
    <property type="match status" value="1"/>
</dbReference>
<comment type="caution">
    <text evidence="3">The sequence shown here is derived from an EMBL/GenBank/DDBJ whole genome shotgun (WGS) entry which is preliminary data.</text>
</comment>
<keyword evidence="4" id="KW-1185">Reference proteome</keyword>
<dbReference type="InterPro" id="IPR008928">
    <property type="entry name" value="6-hairpin_glycosidase_sf"/>
</dbReference>
<reference evidence="3" key="1">
    <citation type="submission" date="2023-07" db="EMBL/GenBank/DDBJ databases">
        <title>Black Yeasts Isolated from many extreme environments.</title>
        <authorList>
            <person name="Coleine C."/>
            <person name="Stajich J.E."/>
            <person name="Selbmann L."/>
        </authorList>
    </citation>
    <scope>NUCLEOTIDE SEQUENCE</scope>
    <source>
        <strain evidence="3">CCFEE 5485</strain>
    </source>
</reference>
<protein>
    <recommendedName>
        <fullName evidence="5">Glutaminase A</fullName>
    </recommendedName>
</protein>
<dbReference type="InterPro" id="IPR033433">
    <property type="entry name" value="GtaA_N"/>
</dbReference>
<dbReference type="AlphaFoldDB" id="A0AAE0WNC1"/>
<accession>A0AAE0WNC1</accession>
<dbReference type="InterPro" id="IPR032514">
    <property type="entry name" value="GtaA_central"/>
</dbReference>
<dbReference type="Pfam" id="PF17168">
    <property type="entry name" value="DUF5127"/>
    <property type="match status" value="2"/>
</dbReference>
<name>A0AAE0WNC1_9PEZI</name>
<feature type="domain" description="Glutaminase A central" evidence="1">
    <location>
        <begin position="419"/>
        <end position="764"/>
    </location>
</feature>
<dbReference type="SUPFAM" id="SSF48208">
    <property type="entry name" value="Six-hairpin glycosidases"/>
    <property type="match status" value="1"/>
</dbReference>
<feature type="domain" description="Glutaminase A N-terminal" evidence="2">
    <location>
        <begin position="256"/>
        <end position="413"/>
    </location>
</feature>
<dbReference type="Proteomes" id="UP001274830">
    <property type="component" value="Unassembled WGS sequence"/>
</dbReference>
<organism evidence="3 4">
    <name type="scientific">Recurvomyces mirabilis</name>
    <dbReference type="NCBI Taxonomy" id="574656"/>
    <lineage>
        <taxon>Eukaryota</taxon>
        <taxon>Fungi</taxon>
        <taxon>Dikarya</taxon>
        <taxon>Ascomycota</taxon>
        <taxon>Pezizomycotina</taxon>
        <taxon>Dothideomycetes</taxon>
        <taxon>Dothideomycetidae</taxon>
        <taxon>Mycosphaerellales</taxon>
        <taxon>Teratosphaeriaceae</taxon>
        <taxon>Recurvomyces</taxon>
    </lineage>
</organism>
<evidence type="ECO:0000313" key="3">
    <source>
        <dbReference type="EMBL" id="KAK3674867.1"/>
    </source>
</evidence>
<dbReference type="PANTHER" id="PTHR31987:SF1">
    <property type="entry name" value="GLUTAMINASE A"/>
    <property type="match status" value="1"/>
</dbReference>
<dbReference type="EMBL" id="JAUTXT010000017">
    <property type="protein sequence ID" value="KAK3674867.1"/>
    <property type="molecule type" value="Genomic_DNA"/>
</dbReference>
<evidence type="ECO:0000259" key="1">
    <source>
        <dbReference type="Pfam" id="PF16335"/>
    </source>
</evidence>
<dbReference type="InterPro" id="IPR052743">
    <property type="entry name" value="Glutaminase_GtaA"/>
</dbReference>
<proteinExistence type="predicted"/>
<evidence type="ECO:0008006" key="5">
    <source>
        <dbReference type="Google" id="ProtNLM"/>
    </source>
</evidence>
<dbReference type="GO" id="GO:0005975">
    <property type="term" value="P:carbohydrate metabolic process"/>
    <property type="evidence" value="ECO:0007669"/>
    <property type="project" value="InterPro"/>
</dbReference>
<gene>
    <name evidence="3" type="ORF">LTR78_005211</name>
</gene>
<dbReference type="Pfam" id="PF16335">
    <property type="entry name" value="GtaA_6_Hairpin"/>
    <property type="match status" value="1"/>
</dbReference>
<feature type="domain" description="Glutaminase A N-terminal" evidence="2">
    <location>
        <begin position="103"/>
        <end position="184"/>
    </location>
</feature>